<name>A0A133PVU0_9BACT</name>
<dbReference type="Proteomes" id="UP000070533">
    <property type="component" value="Unassembled WGS sequence"/>
</dbReference>
<gene>
    <name evidence="1" type="ORF">HMPREF3226_02399</name>
</gene>
<proteinExistence type="predicted"/>
<reference evidence="2" key="1">
    <citation type="submission" date="2016-01" db="EMBL/GenBank/DDBJ databases">
        <authorList>
            <person name="Mitreva M."/>
            <person name="Pepin K.H."/>
            <person name="Mihindukulasuriya K.A."/>
            <person name="Fulton R."/>
            <person name="Fronick C."/>
            <person name="O'Laughlin M."/>
            <person name="Miner T."/>
            <person name="Herter B."/>
            <person name="Rosa B.A."/>
            <person name="Cordes M."/>
            <person name="Tomlinson C."/>
            <person name="Wollam A."/>
            <person name="Palsikar V.B."/>
            <person name="Mardis E.R."/>
            <person name="Wilson R.K."/>
        </authorList>
    </citation>
    <scope>NUCLEOTIDE SEQUENCE [LARGE SCALE GENOMIC DNA]</scope>
    <source>
        <strain evidence="2">MJR7716</strain>
    </source>
</reference>
<accession>A0A133PVU0</accession>
<sequence length="48" mass="5670">MIVLPNERYFGGRRPTRERTSAKQSWLTHHEPASFSTISCLRKLSLFY</sequence>
<dbReference type="PATRIC" id="fig|28128.5.peg.2470"/>
<dbReference type="AlphaFoldDB" id="A0A133PVU0"/>
<comment type="caution">
    <text evidence="1">The sequence shown here is derived from an EMBL/GenBank/DDBJ whole genome shotgun (WGS) entry which is preliminary data.</text>
</comment>
<organism evidence="1 2">
    <name type="scientific">Prevotella corporis</name>
    <dbReference type="NCBI Taxonomy" id="28128"/>
    <lineage>
        <taxon>Bacteria</taxon>
        <taxon>Pseudomonadati</taxon>
        <taxon>Bacteroidota</taxon>
        <taxon>Bacteroidia</taxon>
        <taxon>Bacteroidales</taxon>
        <taxon>Prevotellaceae</taxon>
        <taxon>Prevotella</taxon>
    </lineage>
</organism>
<dbReference type="EMBL" id="LRQG01000221">
    <property type="protein sequence ID" value="KXA33526.1"/>
    <property type="molecule type" value="Genomic_DNA"/>
</dbReference>
<keyword evidence="2" id="KW-1185">Reference proteome</keyword>
<protein>
    <submittedName>
        <fullName evidence="1">Uncharacterized protein</fullName>
    </submittedName>
</protein>
<evidence type="ECO:0000313" key="1">
    <source>
        <dbReference type="EMBL" id="KXA33526.1"/>
    </source>
</evidence>
<evidence type="ECO:0000313" key="2">
    <source>
        <dbReference type="Proteomes" id="UP000070533"/>
    </source>
</evidence>